<organism evidence="2">
    <name type="scientific">Mycolicibacterium gilvum (strain PYR-GCK)</name>
    <name type="common">Mycobacterium gilvum (strain PYR-GCK)</name>
    <dbReference type="NCBI Taxonomy" id="350054"/>
    <lineage>
        <taxon>Bacteria</taxon>
        <taxon>Bacillati</taxon>
        <taxon>Actinomycetota</taxon>
        <taxon>Actinomycetes</taxon>
        <taxon>Mycobacteriales</taxon>
        <taxon>Mycobacteriaceae</taxon>
        <taxon>Mycolicibacterium</taxon>
    </lineage>
</organism>
<evidence type="ECO:0000313" key="2">
    <source>
        <dbReference type="EMBL" id="ABP44561.1"/>
    </source>
</evidence>
<name>A4T990_MYCGI</name>
<dbReference type="PROSITE" id="PS51186">
    <property type="entry name" value="GNAT"/>
    <property type="match status" value="1"/>
</dbReference>
<dbReference type="EMBL" id="CP000656">
    <property type="protein sequence ID" value="ABP44561.1"/>
    <property type="molecule type" value="Genomic_DNA"/>
</dbReference>
<dbReference type="FunFam" id="3.40.630.30:FF:000047">
    <property type="entry name" value="Acetyltransferase, GNAT family"/>
    <property type="match status" value="1"/>
</dbReference>
<dbReference type="STRING" id="350054.Mflv_2083"/>
<accession>A4T990</accession>
<dbReference type="OrthoDB" id="9795199at2"/>
<dbReference type="PANTHER" id="PTHR43441:SF2">
    <property type="entry name" value="FAMILY ACETYLTRANSFERASE, PUTATIVE (AFU_ORTHOLOGUE AFUA_7G00850)-RELATED"/>
    <property type="match status" value="1"/>
</dbReference>
<protein>
    <submittedName>
        <fullName evidence="2">GCN5-related N-acetyltransferase</fullName>
    </submittedName>
</protein>
<reference evidence="2" key="1">
    <citation type="submission" date="2007-04" db="EMBL/GenBank/DDBJ databases">
        <authorList>
            <consortium name="US DOE Joint Genome Institute"/>
            <person name="Copeland A."/>
            <person name="Lucas S."/>
            <person name="Lapidus A."/>
            <person name="Barry K."/>
            <person name="Detter J.C."/>
            <person name="Glavina del Rio T."/>
            <person name="Hammon N."/>
            <person name="Israni S."/>
            <person name="Dalin E."/>
            <person name="Tice H."/>
            <person name="Pitluck S."/>
            <person name="Chain P."/>
            <person name="Malfatti S."/>
            <person name="Shin M."/>
            <person name="Vergez L."/>
            <person name="Schmutz J."/>
            <person name="Larimer F."/>
            <person name="Land M."/>
            <person name="Hauser L."/>
            <person name="Kyrpides N."/>
            <person name="Mikhailova N."/>
            <person name="Miller C."/>
            <person name="Richardson P."/>
        </authorList>
    </citation>
    <scope>NUCLEOTIDE SEQUENCE</scope>
    <source>
        <strain evidence="2">PYR-GCK</strain>
    </source>
</reference>
<feature type="domain" description="N-acetyltransferase" evidence="1">
    <location>
        <begin position="36"/>
        <end position="193"/>
    </location>
</feature>
<dbReference type="InterPro" id="IPR000182">
    <property type="entry name" value="GNAT_dom"/>
</dbReference>
<dbReference type="InterPro" id="IPR051908">
    <property type="entry name" value="Ribosomal_N-acetyltransferase"/>
</dbReference>
<gene>
    <name evidence="2" type="ordered locus">Mflv_2083</name>
</gene>
<dbReference type="eggNOG" id="COG1670">
    <property type="taxonomic scope" value="Bacteria"/>
</dbReference>
<dbReference type="Pfam" id="PF13302">
    <property type="entry name" value="Acetyltransf_3"/>
    <property type="match status" value="1"/>
</dbReference>
<proteinExistence type="predicted"/>
<dbReference type="AlphaFoldDB" id="A4T990"/>
<dbReference type="KEGG" id="mgi:Mflv_2083"/>
<dbReference type="HOGENOM" id="CLU_013985_1_2_11"/>
<keyword evidence="2" id="KW-0808">Transferase</keyword>
<dbReference type="GO" id="GO:0008999">
    <property type="term" value="F:protein-N-terminal-alanine acetyltransferase activity"/>
    <property type="evidence" value="ECO:0007669"/>
    <property type="project" value="TreeGrafter"/>
</dbReference>
<dbReference type="Gene3D" id="3.40.630.30">
    <property type="match status" value="1"/>
</dbReference>
<evidence type="ECO:0000259" key="1">
    <source>
        <dbReference type="PROSITE" id="PS51186"/>
    </source>
</evidence>
<dbReference type="GO" id="GO:1990189">
    <property type="term" value="F:protein N-terminal-serine acetyltransferase activity"/>
    <property type="evidence" value="ECO:0007669"/>
    <property type="project" value="TreeGrafter"/>
</dbReference>
<dbReference type="SUPFAM" id="SSF55729">
    <property type="entry name" value="Acyl-CoA N-acyltransferases (Nat)"/>
    <property type="match status" value="1"/>
</dbReference>
<dbReference type="PANTHER" id="PTHR43441">
    <property type="entry name" value="RIBOSOMAL-PROTEIN-SERINE ACETYLTRANSFERASE"/>
    <property type="match status" value="1"/>
</dbReference>
<reference evidence="2" key="2">
    <citation type="journal article" date="2013" name="PLoS ONE">
        <title>A Gene Expression Study of the Activities of Aromatic Ring-Cleavage Dioxygenases in Mycobacterium gilvum PYR-GCK to Changes in Salinity and pH during Pyrene Degradation.</title>
        <authorList>
            <person name="Badejo A.C."/>
            <person name="Badejo A.O."/>
            <person name="Shin K.H."/>
            <person name="Chai Y.G."/>
        </authorList>
    </citation>
    <scope>NUCLEOTIDE SEQUENCE [LARGE SCALE GENOMIC DNA]</scope>
    <source>
        <strain evidence="2">PYR-GCK</strain>
    </source>
</reference>
<sequence length="235" mass="26396">MTGHAENEFGQPVGAAVRDWAPVPSPNDDTLAGRYCTLEHLDPDRHADDLYAAYAAAPDARDWTYLPVGPFPTAQSYRAWADAAAESRDPRHYAVVDNVTGRALGTLALMRQDLANGVIEVGFVMFSRALQRTPVSTEAQFLLMRHVFGLGYRRYEWKCDSLNEPSRRTAERLGFTYEGTFRQAVVYKGRNRDTAWFAMTDGDWSSARAAFEEWLDPANFDGAGRQLGPLRRTRL</sequence>
<dbReference type="InterPro" id="IPR016181">
    <property type="entry name" value="Acyl_CoA_acyltransferase"/>
</dbReference>